<accession>A0A840V612</accession>
<dbReference type="EMBL" id="JACHFD010000025">
    <property type="protein sequence ID" value="MBB5353412.1"/>
    <property type="molecule type" value="Genomic_DNA"/>
</dbReference>
<proteinExistence type="predicted"/>
<sequence>MPAGRWTAVRYADDFVTGFEFEDDVERFLVGVKVRSAKFALDLPARILG</sequence>
<dbReference type="Proteomes" id="UP000557717">
    <property type="component" value="Unassembled WGS sequence"/>
</dbReference>
<dbReference type="AlphaFoldDB" id="A0A840V612"/>
<evidence type="ECO:0000313" key="2">
    <source>
        <dbReference type="Proteomes" id="UP000557717"/>
    </source>
</evidence>
<comment type="caution">
    <text evidence="1">The sequence shown here is derived from an EMBL/GenBank/DDBJ whole genome shotgun (WGS) entry which is preliminary data.</text>
</comment>
<protein>
    <submittedName>
        <fullName evidence="1">Uncharacterized protein</fullName>
    </submittedName>
</protein>
<keyword evidence="2" id="KW-1185">Reference proteome</keyword>
<reference evidence="1 2" key="1">
    <citation type="submission" date="2020-08" db="EMBL/GenBank/DDBJ databases">
        <title>Genomic Encyclopedia of Type Strains, Phase IV (KMG-IV): sequencing the most valuable type-strain genomes for metagenomic binning, comparative biology and taxonomic classification.</title>
        <authorList>
            <person name="Goeker M."/>
        </authorList>
    </citation>
    <scope>NUCLEOTIDE SEQUENCE [LARGE SCALE GENOMIC DNA]</scope>
    <source>
        <strain evidence="1 2">YC6886</strain>
    </source>
</reference>
<organism evidence="1 2">
    <name type="scientific">Haloferula luteola</name>
    <dbReference type="NCBI Taxonomy" id="595692"/>
    <lineage>
        <taxon>Bacteria</taxon>
        <taxon>Pseudomonadati</taxon>
        <taxon>Verrucomicrobiota</taxon>
        <taxon>Verrucomicrobiia</taxon>
        <taxon>Verrucomicrobiales</taxon>
        <taxon>Verrucomicrobiaceae</taxon>
        <taxon>Haloferula</taxon>
    </lineage>
</organism>
<name>A0A840V612_9BACT</name>
<gene>
    <name evidence="1" type="ORF">HNR46_003669</name>
</gene>
<evidence type="ECO:0000313" key="1">
    <source>
        <dbReference type="EMBL" id="MBB5353412.1"/>
    </source>
</evidence>
<dbReference type="RefSeq" id="WP_184021290.1">
    <property type="nucleotide sequence ID" value="NZ_JACHFD010000025.1"/>
</dbReference>